<evidence type="ECO:0000313" key="3">
    <source>
        <dbReference type="EMBL" id="KAG2482353.1"/>
    </source>
</evidence>
<keyword evidence="2" id="KW-0802">TPR repeat</keyword>
<dbReference type="SUPFAM" id="SSF48452">
    <property type="entry name" value="TPR-like"/>
    <property type="match status" value="1"/>
</dbReference>
<reference evidence="3" key="1">
    <citation type="journal article" date="2020" name="bioRxiv">
        <title>Comparative genomics of Chlamydomonas.</title>
        <authorList>
            <person name="Craig R.J."/>
            <person name="Hasan A.R."/>
            <person name="Ness R.W."/>
            <person name="Keightley P.D."/>
        </authorList>
    </citation>
    <scope>NUCLEOTIDE SEQUENCE</scope>
    <source>
        <strain evidence="3">CCAP 11/70</strain>
    </source>
</reference>
<protein>
    <submittedName>
        <fullName evidence="3">Uncharacterized protein</fullName>
    </submittedName>
</protein>
<accession>A0A836BP85</accession>
<evidence type="ECO:0000313" key="4">
    <source>
        <dbReference type="Proteomes" id="UP000612055"/>
    </source>
</evidence>
<dbReference type="EMBL" id="JAEHOE010000229">
    <property type="protein sequence ID" value="KAG2482353.1"/>
    <property type="molecule type" value="Genomic_DNA"/>
</dbReference>
<keyword evidence="1" id="KW-0677">Repeat</keyword>
<dbReference type="InterPro" id="IPR039663">
    <property type="entry name" value="AIP/AIPL1/TTC9"/>
</dbReference>
<evidence type="ECO:0000256" key="1">
    <source>
        <dbReference type="ARBA" id="ARBA00022737"/>
    </source>
</evidence>
<dbReference type="InterPro" id="IPR011990">
    <property type="entry name" value="TPR-like_helical_dom_sf"/>
</dbReference>
<dbReference type="Gene3D" id="1.25.40.10">
    <property type="entry name" value="Tetratricopeptide repeat domain"/>
    <property type="match status" value="1"/>
</dbReference>
<keyword evidence="4" id="KW-1185">Reference proteome</keyword>
<organism evidence="3 4">
    <name type="scientific">Edaphochlamys debaryana</name>
    <dbReference type="NCBI Taxonomy" id="47281"/>
    <lineage>
        <taxon>Eukaryota</taxon>
        <taxon>Viridiplantae</taxon>
        <taxon>Chlorophyta</taxon>
        <taxon>core chlorophytes</taxon>
        <taxon>Chlorophyceae</taxon>
        <taxon>CS clade</taxon>
        <taxon>Chlamydomonadales</taxon>
        <taxon>Chlamydomonadales incertae sedis</taxon>
        <taxon>Edaphochlamys</taxon>
    </lineage>
</organism>
<gene>
    <name evidence="3" type="ORF">HYH03_018703</name>
</gene>
<dbReference type="OrthoDB" id="538775at2759"/>
<evidence type="ECO:0000256" key="2">
    <source>
        <dbReference type="ARBA" id="ARBA00022803"/>
    </source>
</evidence>
<name>A0A836BP85_9CHLO</name>
<sequence length="313" mass="32563">MLDLTDARALAASFRDFTASSPALAALAERAQAEELDAELTAREAAALAETRRKLEEADEATRSALAPLLRHPPLARLVASLWNDPDTDASAWASNPLVLGMLRRAARLLARGELSEAQLEEALLAHIKAPGTPGAAEWSERLRPRLAAPSPEQLASAMNEQLEERRAGSAAYAAGDPAGALRHWGRGLAVLGLLAPGGEGERRLVEEAKVGLLLNSAAAHHATGAYGAAAEACAAALALDPGCGAAHVRRARALLARREYEAAAADLDAAEALCGAARAGELRGLRAALRAARGRDVGAERALYGRMLGGGR</sequence>
<proteinExistence type="predicted"/>
<dbReference type="AlphaFoldDB" id="A0A836BP85"/>
<dbReference type="PANTHER" id="PTHR11242">
    <property type="entry name" value="ARYL HYDROCARBON RECEPTOR INTERACTING PROTEIN RELATED"/>
    <property type="match status" value="1"/>
</dbReference>
<comment type="caution">
    <text evidence="3">The sequence shown here is derived from an EMBL/GenBank/DDBJ whole genome shotgun (WGS) entry which is preliminary data.</text>
</comment>
<dbReference type="PANTHER" id="PTHR11242:SF0">
    <property type="entry name" value="TPR_REGION DOMAIN-CONTAINING PROTEIN"/>
    <property type="match status" value="1"/>
</dbReference>
<dbReference type="Proteomes" id="UP000612055">
    <property type="component" value="Unassembled WGS sequence"/>
</dbReference>